<protein>
    <recommendedName>
        <fullName evidence="1">VWFA domain-containing protein</fullName>
    </recommendedName>
</protein>
<dbReference type="PANTHER" id="PTHR10579">
    <property type="entry name" value="CALCIUM-ACTIVATED CHLORIDE CHANNEL REGULATOR"/>
    <property type="match status" value="1"/>
</dbReference>
<evidence type="ECO:0000313" key="3">
    <source>
        <dbReference type="Proteomes" id="UP000179334"/>
    </source>
</evidence>
<evidence type="ECO:0000313" key="2">
    <source>
        <dbReference type="EMBL" id="OGI40936.1"/>
    </source>
</evidence>
<evidence type="ECO:0000259" key="1">
    <source>
        <dbReference type="PROSITE" id="PS50234"/>
    </source>
</evidence>
<sequence length="451" mass="47782">MLLVSGLFLGAAQGAQPPTRVILVLDASGSMWGKVDGKTKIEIARETVAGLMKDWDPAIELGLMAYGHRREGDCKDIELLVSVSKTDPARIVKTVNTLHPKGKTPLSDAVRLAAERLDYRKSKATVILVSDGEESCGADPCAVGAALKKAGADFTVHVVGFDVKKEERAGLVCLAKNTGGQFFAAKDATELKAALATAVKQAKQTPNVTIIAVPRRGAKPFASTDYVSIHPLGPDGKPAEKQITGNHGNPTRFALPAGRYQAKVKVGNGSATAEFEVKPEKTTELIVVVGVGKVRITAIPKPDAKPFKSTNYVGIFPVGPDGKPAPKQLTGNYGNPTEFTLPAGRYQAEVTLGKGSARADFEVKPEETTSITVIVEVGTVRLTFVPGKGAAPFPSTSYVRIYPLGPDGKPAEKQITGNYGNPVTFTLPAGRYQVSAKVRENWSPSEIEVKA</sequence>
<dbReference type="AlphaFoldDB" id="A0A1F6T771"/>
<reference evidence="2 3" key="1">
    <citation type="journal article" date="2016" name="Nat. Commun.">
        <title>Thousands of microbial genomes shed light on interconnected biogeochemical processes in an aquifer system.</title>
        <authorList>
            <person name="Anantharaman K."/>
            <person name="Brown C.T."/>
            <person name="Hug L.A."/>
            <person name="Sharon I."/>
            <person name="Castelle C.J."/>
            <person name="Probst A.J."/>
            <person name="Thomas B.C."/>
            <person name="Singh A."/>
            <person name="Wilkins M.J."/>
            <person name="Karaoz U."/>
            <person name="Brodie E.L."/>
            <person name="Williams K.H."/>
            <person name="Hubbard S.S."/>
            <person name="Banfield J.F."/>
        </authorList>
    </citation>
    <scope>NUCLEOTIDE SEQUENCE [LARGE SCALE GENOMIC DNA]</scope>
</reference>
<dbReference type="InterPro" id="IPR051266">
    <property type="entry name" value="CLCR"/>
</dbReference>
<comment type="caution">
    <text evidence="2">The sequence shown here is derived from an EMBL/GenBank/DDBJ whole genome shotgun (WGS) entry which is preliminary data.</text>
</comment>
<proteinExistence type="predicted"/>
<dbReference type="SMART" id="SM00327">
    <property type="entry name" value="VWA"/>
    <property type="match status" value="1"/>
</dbReference>
<dbReference type="SUPFAM" id="SSF53300">
    <property type="entry name" value="vWA-like"/>
    <property type="match status" value="1"/>
</dbReference>
<dbReference type="PANTHER" id="PTHR10579:SF43">
    <property type="entry name" value="ZINC FINGER (C3HC4-TYPE RING FINGER) FAMILY PROTEIN"/>
    <property type="match status" value="1"/>
</dbReference>
<name>A0A1F6T771_9PROT</name>
<gene>
    <name evidence="2" type="ORF">A2V91_04955</name>
</gene>
<feature type="domain" description="VWFA" evidence="1">
    <location>
        <begin position="20"/>
        <end position="199"/>
    </location>
</feature>
<dbReference type="InterPro" id="IPR036465">
    <property type="entry name" value="vWFA_dom_sf"/>
</dbReference>
<dbReference type="Proteomes" id="UP000179334">
    <property type="component" value="Unassembled WGS sequence"/>
</dbReference>
<accession>A0A1F6T771</accession>
<dbReference type="InterPro" id="IPR002035">
    <property type="entry name" value="VWF_A"/>
</dbReference>
<dbReference type="Gene3D" id="3.40.50.410">
    <property type="entry name" value="von Willebrand factor, type A domain"/>
    <property type="match status" value="1"/>
</dbReference>
<dbReference type="PROSITE" id="PS50234">
    <property type="entry name" value="VWFA"/>
    <property type="match status" value="1"/>
</dbReference>
<feature type="non-terminal residue" evidence="2">
    <location>
        <position position="451"/>
    </location>
</feature>
<organism evidence="2 3">
    <name type="scientific">Candidatus Muproteobacteria bacterium RBG_16_64_10</name>
    <dbReference type="NCBI Taxonomy" id="1817757"/>
    <lineage>
        <taxon>Bacteria</taxon>
        <taxon>Pseudomonadati</taxon>
        <taxon>Pseudomonadota</taxon>
        <taxon>Candidatus Muproteobacteria</taxon>
    </lineage>
</organism>
<dbReference type="Pfam" id="PF13519">
    <property type="entry name" value="VWA_2"/>
    <property type="match status" value="1"/>
</dbReference>
<dbReference type="EMBL" id="MFSR01000010">
    <property type="protein sequence ID" value="OGI40936.1"/>
    <property type="molecule type" value="Genomic_DNA"/>
</dbReference>